<evidence type="ECO:0000313" key="4">
    <source>
        <dbReference type="Proteomes" id="UP000700334"/>
    </source>
</evidence>
<gene>
    <name evidence="3" type="ORF">J0S82_019293</name>
</gene>
<dbReference type="GO" id="GO:0031410">
    <property type="term" value="C:cytoplasmic vesicle"/>
    <property type="evidence" value="ECO:0007669"/>
    <property type="project" value="TreeGrafter"/>
</dbReference>
<reference evidence="3" key="1">
    <citation type="journal article" date="2021" name="Evol. Appl.">
        <title>The genome of the Pyrenean desman and the effects of bottlenecks and inbreeding on the genomic landscape of an endangered species.</title>
        <authorList>
            <person name="Escoda L."/>
            <person name="Castresana J."/>
        </authorList>
    </citation>
    <scope>NUCLEOTIDE SEQUENCE</scope>
    <source>
        <strain evidence="3">IBE-C5619</strain>
    </source>
</reference>
<dbReference type="OrthoDB" id="275996at2759"/>
<protein>
    <submittedName>
        <fullName evidence="3">Protein FAM91A1</fullName>
    </submittedName>
</protein>
<dbReference type="Pfam" id="PF14647">
    <property type="entry name" value="FAM91_N"/>
    <property type="match status" value="1"/>
</dbReference>
<dbReference type="GO" id="GO:0099041">
    <property type="term" value="P:vesicle tethering to Golgi"/>
    <property type="evidence" value="ECO:0007669"/>
    <property type="project" value="TreeGrafter"/>
</dbReference>
<sequence>MNIDVEFHIRHNYPWSKLPANVRQSLGNSQREYEKQVVLYSIRNQLRYRNNLVKHVKKDERKYYEELLKYSRDHLMLYPYHLSDIIVKGLRITPFSYYTGIMEDIMNSEKSYDSLPNFTAADCLRLLGIGRNQYIDLMNQCRSSKVIFVPLQKFFRRKTARDLLPVKPVEIAIEVWWVVQAGYITEDDIKICTLPEKCAIDKIIDAGPQLSGSLDYNVVHIPPLEGFVMNRVQGDYFETLLYKIFVSIDEHTNVAELANVLEIDLSLVKVEMMLISMLSFSECCLDVLPIGLCPQEGTSNKFGSTAFIVEECSICKQIKVTHLFMNDFFINRSTLDPQKMLLSWDGGESRSPVQEASSATDTDTNSQEDPG</sequence>
<organism evidence="3 4">
    <name type="scientific">Galemys pyrenaicus</name>
    <name type="common">Iberian desman</name>
    <name type="synonym">Pyrenean desman</name>
    <dbReference type="NCBI Taxonomy" id="202257"/>
    <lineage>
        <taxon>Eukaryota</taxon>
        <taxon>Metazoa</taxon>
        <taxon>Chordata</taxon>
        <taxon>Craniata</taxon>
        <taxon>Vertebrata</taxon>
        <taxon>Euteleostomi</taxon>
        <taxon>Mammalia</taxon>
        <taxon>Eutheria</taxon>
        <taxon>Laurasiatheria</taxon>
        <taxon>Eulipotyphla</taxon>
        <taxon>Talpidae</taxon>
        <taxon>Galemys</taxon>
    </lineage>
</organism>
<proteinExistence type="predicted"/>
<dbReference type="PANTHER" id="PTHR28441">
    <property type="entry name" value="PROTEIN FAM91A1"/>
    <property type="match status" value="1"/>
</dbReference>
<dbReference type="GO" id="GO:0006886">
    <property type="term" value="P:intracellular protein transport"/>
    <property type="evidence" value="ECO:0007669"/>
    <property type="project" value="TreeGrafter"/>
</dbReference>
<comment type="caution">
    <text evidence="3">The sequence shown here is derived from an EMBL/GenBank/DDBJ whole genome shotgun (WGS) entry which is preliminary data.</text>
</comment>
<dbReference type="AlphaFoldDB" id="A0A8J6A5J4"/>
<accession>A0A8J6A5J4</accession>
<dbReference type="InterPro" id="IPR039199">
    <property type="entry name" value="FAM91"/>
</dbReference>
<feature type="compositionally biased region" description="Polar residues" evidence="1">
    <location>
        <begin position="351"/>
        <end position="371"/>
    </location>
</feature>
<dbReference type="GO" id="GO:0005802">
    <property type="term" value="C:trans-Golgi network"/>
    <property type="evidence" value="ECO:0007669"/>
    <property type="project" value="TreeGrafter"/>
</dbReference>
<dbReference type="EMBL" id="JAGFMF010011709">
    <property type="protein sequence ID" value="KAG8515516.1"/>
    <property type="molecule type" value="Genomic_DNA"/>
</dbReference>
<dbReference type="Proteomes" id="UP000700334">
    <property type="component" value="Unassembled WGS sequence"/>
</dbReference>
<evidence type="ECO:0000256" key="1">
    <source>
        <dbReference type="SAM" id="MobiDB-lite"/>
    </source>
</evidence>
<feature type="domain" description="FAM91 N-terminal" evidence="2">
    <location>
        <begin position="8"/>
        <end position="220"/>
    </location>
</feature>
<feature type="region of interest" description="Disordered" evidence="1">
    <location>
        <begin position="345"/>
        <end position="371"/>
    </location>
</feature>
<evidence type="ECO:0000313" key="3">
    <source>
        <dbReference type="EMBL" id="KAG8515516.1"/>
    </source>
</evidence>
<dbReference type="InterPro" id="IPR028091">
    <property type="entry name" value="FAM91_N_dom"/>
</dbReference>
<keyword evidence="4" id="KW-1185">Reference proteome</keyword>
<name>A0A8J6A5J4_GALPY</name>
<dbReference type="PANTHER" id="PTHR28441:SF2">
    <property type="entry name" value="PROTEIN FAM91A1"/>
    <property type="match status" value="1"/>
</dbReference>
<evidence type="ECO:0000259" key="2">
    <source>
        <dbReference type="Pfam" id="PF14647"/>
    </source>
</evidence>